<gene>
    <name evidence="1" type="ORF">NLG97_g8473</name>
</gene>
<comment type="caution">
    <text evidence="1">The sequence shown here is derived from an EMBL/GenBank/DDBJ whole genome shotgun (WGS) entry which is preliminary data.</text>
</comment>
<sequence>MQINALAVETLVNLTTSAEASGVDVHPDIAFTIVSAVLGGFLAILGALTGNPFFLAMSMTAILLGTMNELNDKGNPGPFIEQMIDQKIQWHHLDILHSSVDAIKLNMRRFKSVWQEFEHAPPDNRDHLAENLRHHHLGFLQVIINDIHKFQLEDHAVVSLPDFTAMANMHVLLLAAGIKYGKSWGYPRQHIEGTLMTEFHTITGTAKEAAALDKRNTAWDGEKQRKYEDETMPMHLLTEAIRHGEAMGWSSELLDTWRGAYSAQSVPRQEHLVRLKATGQDYPTYARETYKRGRLMVRPYRPLEGKHNKSPGADEAAALRAYADYDAVMISRVLSFAECWPYALHEFRIPDTVARNLDREIFSGPYGGYGRFKRKGKGKKVPPLGTEPDDKSTEFRNGWDGRDVIPLDQTPWSATRPPPVTLRGENITEMVMYAGEYVQCLQNRWGGRWASGCRGNENYGRPYSIHLEPDELIENVDLRYGGKVETLGFRTSKNAQFGPFGGKRSDKRGEEPGPVSLIVNRTGYALSSIHFTRWSTPQAGIDGVFFGFRPIHLASDTYCNRRDGPCGELTPEK</sequence>
<dbReference type="EMBL" id="JANAKD010001499">
    <property type="protein sequence ID" value="KAJ3478829.1"/>
    <property type="molecule type" value="Genomic_DNA"/>
</dbReference>
<evidence type="ECO:0000313" key="2">
    <source>
        <dbReference type="Proteomes" id="UP001148737"/>
    </source>
</evidence>
<proteinExistence type="predicted"/>
<dbReference type="Proteomes" id="UP001148737">
    <property type="component" value="Unassembled WGS sequence"/>
</dbReference>
<evidence type="ECO:0000313" key="1">
    <source>
        <dbReference type="EMBL" id="KAJ3478829.1"/>
    </source>
</evidence>
<name>A0ACC1QM42_9HYPO</name>
<protein>
    <submittedName>
        <fullName evidence="1">Uncharacterized protein</fullName>
    </submittedName>
</protein>
<reference evidence="1" key="1">
    <citation type="submission" date="2022-07" db="EMBL/GenBank/DDBJ databases">
        <title>Genome Sequence of Lecanicillium saksenae.</title>
        <authorList>
            <person name="Buettner E."/>
        </authorList>
    </citation>
    <scope>NUCLEOTIDE SEQUENCE</scope>
    <source>
        <strain evidence="1">VT-O1</strain>
    </source>
</reference>
<accession>A0ACC1QM42</accession>
<keyword evidence="2" id="KW-1185">Reference proteome</keyword>
<organism evidence="1 2">
    <name type="scientific">Lecanicillium saksenae</name>
    <dbReference type="NCBI Taxonomy" id="468837"/>
    <lineage>
        <taxon>Eukaryota</taxon>
        <taxon>Fungi</taxon>
        <taxon>Dikarya</taxon>
        <taxon>Ascomycota</taxon>
        <taxon>Pezizomycotina</taxon>
        <taxon>Sordariomycetes</taxon>
        <taxon>Hypocreomycetidae</taxon>
        <taxon>Hypocreales</taxon>
        <taxon>Cordycipitaceae</taxon>
        <taxon>Lecanicillium</taxon>
    </lineage>
</organism>